<evidence type="ECO:0000256" key="1">
    <source>
        <dbReference type="SAM" id="MobiDB-lite"/>
    </source>
</evidence>
<dbReference type="PANTHER" id="PTHR42081">
    <property type="entry name" value="ZINC FINGER PROTEIN DHHC DOMAIN CONTAINING PROTEIN"/>
    <property type="match status" value="1"/>
</dbReference>
<feature type="compositionally biased region" description="Basic and acidic residues" evidence="1">
    <location>
        <begin position="483"/>
        <end position="496"/>
    </location>
</feature>
<sequence>MNGSGSLQHIDAVDAFARTLFLRVQQHPSRPLSDISLAVRQLHLTLRHLRVEAADPDSLLNKGPDSTVYARQVQPIVQDCDFALKQLETVLDRYDASGGRQADALADRAVAVRLRLENEKTSLDMLLDTVQLHSPPCAPPDHVVHGSDADLERVKDKVDSIAARLFDRRDLAGPIVGPIGDEDRLWREFKSELEKEGFSPQVLHQHREVLRAYIRELETMSTLNDSAPPSVRGLLEHEAQKPGPPLVPPKERIHASLFEEKSLLSVKSERRQPGDIPASPTQEGRSFTSDDGGAHAMSDDAMALISTKDLMTMDSLQTDMAGLHLQPHAHAHGSSPRSTQKYLGSGVTRTLAAAPSNNPSASANTLLLGSSLGTAYKPYIQASSAPHSPSHLSSTRVVPLRLAPDRYGKEIPMEAQWTKIRRTLVSPEVLERARVRYEARPDYVAVLGRLTREQIADYARQSAECRAARSGGYPLQRRHRHDVRQQRQRADSKSSRDEDDGGSVLWDESDSTDFDDDKAFFDRDPKSYPYIVSPPSKDKTSPASTVMPKPILKNKNENHVRFEPEPHEVEPKSARSFKDERDRREDHGSRRPREARDREGSGRSRDGHRRDSERYSERYSGERDRYSSDRYRGSEGDHHRPHRDRRGDRREERSIKKKAWGETLGAVGIGGAAASLLGVLAEAAVGGS</sequence>
<feature type="compositionally biased region" description="Basic and acidic residues" evidence="1">
    <location>
        <begin position="645"/>
        <end position="654"/>
    </location>
</feature>
<dbReference type="PANTHER" id="PTHR42081:SF2">
    <property type="entry name" value="NIPPED-B-LIKE PROTEIN B"/>
    <property type="match status" value="1"/>
</dbReference>
<evidence type="ECO:0000313" key="4">
    <source>
        <dbReference type="Proteomes" id="UP000557566"/>
    </source>
</evidence>
<keyword evidence="4" id="KW-1185">Reference proteome</keyword>
<comment type="caution">
    <text evidence="3">The sequence shown here is derived from an EMBL/GenBank/DDBJ whole genome shotgun (WGS) entry which is preliminary data.</text>
</comment>
<dbReference type="AlphaFoldDB" id="A0A8H4V8V5"/>
<accession>A0A8H4V8V5</accession>
<gene>
    <name evidence="3" type="ORF">G6O67_001403</name>
</gene>
<dbReference type="OrthoDB" id="5226662at2759"/>
<feature type="compositionally biased region" description="Basic and acidic residues" evidence="1">
    <location>
        <begin position="554"/>
        <end position="638"/>
    </location>
</feature>
<reference evidence="3 4" key="1">
    <citation type="journal article" date="2020" name="Genome Biol. Evol.">
        <title>A new high-quality draft genome assembly of the Chinese cordyceps Ophiocordyceps sinensis.</title>
        <authorList>
            <person name="Shu R."/>
            <person name="Zhang J."/>
            <person name="Meng Q."/>
            <person name="Zhang H."/>
            <person name="Zhou G."/>
            <person name="Li M."/>
            <person name="Wu P."/>
            <person name="Zhao Y."/>
            <person name="Chen C."/>
            <person name="Qin Q."/>
        </authorList>
    </citation>
    <scope>NUCLEOTIDE SEQUENCE [LARGE SCALE GENOMIC DNA]</scope>
    <source>
        <strain evidence="3 4">IOZ07</strain>
    </source>
</reference>
<feature type="compositionally biased region" description="Acidic residues" evidence="1">
    <location>
        <begin position="497"/>
        <end position="516"/>
    </location>
</feature>
<feature type="region of interest" description="Disordered" evidence="1">
    <location>
        <begin position="264"/>
        <end position="295"/>
    </location>
</feature>
<feature type="domain" description="DUF8035" evidence="2">
    <location>
        <begin position="415"/>
        <end position="468"/>
    </location>
</feature>
<evidence type="ECO:0000313" key="3">
    <source>
        <dbReference type="EMBL" id="KAF4512238.1"/>
    </source>
</evidence>
<feature type="compositionally biased region" description="Basic and acidic residues" evidence="1">
    <location>
        <begin position="517"/>
        <end position="526"/>
    </location>
</feature>
<feature type="region of interest" description="Disordered" evidence="1">
    <location>
        <begin position="467"/>
        <end position="659"/>
    </location>
</feature>
<feature type="compositionally biased region" description="Polar residues" evidence="1">
    <location>
        <begin position="279"/>
        <end position="289"/>
    </location>
</feature>
<dbReference type="InterPro" id="IPR058348">
    <property type="entry name" value="DUF8035"/>
</dbReference>
<evidence type="ECO:0000259" key="2">
    <source>
        <dbReference type="Pfam" id="PF26118"/>
    </source>
</evidence>
<dbReference type="Pfam" id="PF26118">
    <property type="entry name" value="DUF8035"/>
    <property type="match status" value="1"/>
</dbReference>
<dbReference type="Proteomes" id="UP000557566">
    <property type="component" value="Unassembled WGS sequence"/>
</dbReference>
<protein>
    <recommendedName>
        <fullName evidence="2">DUF8035 domain-containing protein</fullName>
    </recommendedName>
</protein>
<proteinExistence type="predicted"/>
<organism evidence="3 4">
    <name type="scientific">Ophiocordyceps sinensis</name>
    <dbReference type="NCBI Taxonomy" id="72228"/>
    <lineage>
        <taxon>Eukaryota</taxon>
        <taxon>Fungi</taxon>
        <taxon>Dikarya</taxon>
        <taxon>Ascomycota</taxon>
        <taxon>Pezizomycotina</taxon>
        <taxon>Sordariomycetes</taxon>
        <taxon>Hypocreomycetidae</taxon>
        <taxon>Hypocreales</taxon>
        <taxon>Ophiocordycipitaceae</taxon>
        <taxon>Ophiocordyceps</taxon>
    </lineage>
</organism>
<dbReference type="EMBL" id="JAAVMX010000002">
    <property type="protein sequence ID" value="KAF4512238.1"/>
    <property type="molecule type" value="Genomic_DNA"/>
</dbReference>
<feature type="compositionally biased region" description="Basic and acidic residues" evidence="1">
    <location>
        <begin position="264"/>
        <end position="273"/>
    </location>
</feature>
<name>A0A8H4V8V5_9HYPO</name>